<organism evidence="2 3">
    <name type="scientific">Planococcus antarcticus DSM 14505</name>
    <dbReference type="NCBI Taxonomy" id="1185653"/>
    <lineage>
        <taxon>Bacteria</taxon>
        <taxon>Bacillati</taxon>
        <taxon>Bacillota</taxon>
        <taxon>Bacilli</taxon>
        <taxon>Bacillales</taxon>
        <taxon>Caryophanaceae</taxon>
        <taxon>Planococcus</taxon>
    </lineage>
</organism>
<dbReference type="AlphaFoldDB" id="A0AA87IHY9"/>
<dbReference type="EMBL" id="AJYB01000079">
    <property type="protein sequence ID" value="EIM05375.1"/>
    <property type="molecule type" value="Genomic_DNA"/>
</dbReference>
<keyword evidence="1" id="KW-0472">Membrane</keyword>
<evidence type="ECO:0000313" key="3">
    <source>
        <dbReference type="Proteomes" id="UP000004725"/>
    </source>
</evidence>
<evidence type="ECO:0000256" key="1">
    <source>
        <dbReference type="SAM" id="Phobius"/>
    </source>
</evidence>
<dbReference type="Proteomes" id="UP000004725">
    <property type="component" value="Unassembled WGS sequence"/>
</dbReference>
<comment type="caution">
    <text evidence="2">The sequence shown here is derived from an EMBL/GenBank/DDBJ whole genome shotgun (WGS) entry which is preliminary data.</text>
</comment>
<proteinExistence type="predicted"/>
<evidence type="ECO:0000313" key="2">
    <source>
        <dbReference type="EMBL" id="EIM05375.1"/>
    </source>
</evidence>
<keyword evidence="1" id="KW-1133">Transmembrane helix</keyword>
<sequence length="101" mass="11087">MFKKHIKRLGVISSVLALLGLILMFSSASFGIYLGSSWLINQEGSIADTSQYMMVNETFSNAYLVTGGILFAAGLLTAILTYFSVLFLGFRETEIPPEHTD</sequence>
<dbReference type="RefSeq" id="WP_006831283.1">
    <property type="nucleotide sequence ID" value="NZ_AJYB01000079.1"/>
</dbReference>
<keyword evidence="1" id="KW-0812">Transmembrane</keyword>
<gene>
    <name evidence="2" type="ORF">A1A1_16675</name>
</gene>
<name>A0AA87IHY9_9BACL</name>
<reference evidence="2 3" key="1">
    <citation type="journal article" date="2012" name="J. Bacteriol.">
        <title>Genome Sequence of the Antarctic Psychrophile Bacterium Planococcus antarcticus DSM 14505.</title>
        <authorList>
            <person name="Margolles A."/>
            <person name="Gueimonde M."/>
            <person name="Sanchez B."/>
        </authorList>
    </citation>
    <scope>NUCLEOTIDE SEQUENCE [LARGE SCALE GENOMIC DNA]</scope>
    <source>
        <strain evidence="2 3">DSM 14505</strain>
    </source>
</reference>
<accession>A0AA87IHY9</accession>
<feature type="transmembrane region" description="Helical" evidence="1">
    <location>
        <begin position="62"/>
        <end position="90"/>
    </location>
</feature>
<protein>
    <submittedName>
        <fullName evidence="2">Uncharacterized protein</fullName>
    </submittedName>
</protein>